<organism evidence="3 4">
    <name type="scientific">Kluyveromyces marxianus</name>
    <name type="common">Yeast</name>
    <name type="synonym">Candida kefyr</name>
    <dbReference type="NCBI Taxonomy" id="4911"/>
    <lineage>
        <taxon>Eukaryota</taxon>
        <taxon>Fungi</taxon>
        <taxon>Dikarya</taxon>
        <taxon>Ascomycota</taxon>
        <taxon>Saccharomycotina</taxon>
        <taxon>Saccharomycetes</taxon>
        <taxon>Saccharomycetales</taxon>
        <taxon>Saccharomycetaceae</taxon>
        <taxon>Kluyveromyces</taxon>
    </lineage>
</organism>
<protein>
    <submittedName>
        <fullName evidence="3">UPF0642 protein YBL028C</fullName>
    </submittedName>
</protein>
<gene>
    <name evidence="3" type="ORF">FIM1_4662</name>
</gene>
<dbReference type="InterPro" id="IPR019434">
    <property type="entry name" value="DUF2423"/>
</dbReference>
<evidence type="ECO:0000259" key="2">
    <source>
        <dbReference type="Pfam" id="PF10338"/>
    </source>
</evidence>
<name>A0ABX6F2R1_KLUMA</name>
<evidence type="ECO:0000313" key="3">
    <source>
        <dbReference type="EMBL" id="QGN18336.1"/>
    </source>
</evidence>
<keyword evidence="4" id="KW-1185">Reference proteome</keyword>
<dbReference type="PANTHER" id="PTHR28219:SF1">
    <property type="entry name" value="UPF0642 PROTEIN YBL028C"/>
    <property type="match status" value="1"/>
</dbReference>
<accession>A0ABX6F2R1</accession>
<dbReference type="Pfam" id="PF10338">
    <property type="entry name" value="YBL028C_N"/>
    <property type="match status" value="1"/>
</dbReference>
<dbReference type="Proteomes" id="UP000422736">
    <property type="component" value="Chromosome 7"/>
</dbReference>
<dbReference type="EMBL" id="CP015061">
    <property type="protein sequence ID" value="QGN18336.1"/>
    <property type="molecule type" value="Genomic_DNA"/>
</dbReference>
<evidence type="ECO:0000313" key="4">
    <source>
        <dbReference type="Proteomes" id="UP000422736"/>
    </source>
</evidence>
<feature type="compositionally biased region" description="Basic residues" evidence="1">
    <location>
        <begin position="89"/>
        <end position="112"/>
    </location>
</feature>
<dbReference type="PANTHER" id="PTHR28219">
    <property type="entry name" value="UPF0642 PROTEIN YBL028C"/>
    <property type="match status" value="1"/>
</dbReference>
<feature type="region of interest" description="Disordered" evidence="1">
    <location>
        <begin position="60"/>
        <end position="112"/>
    </location>
</feature>
<feature type="domain" description="DUF2423" evidence="2">
    <location>
        <begin position="1"/>
        <end position="44"/>
    </location>
</feature>
<evidence type="ECO:0000256" key="1">
    <source>
        <dbReference type="SAM" id="MobiDB-lite"/>
    </source>
</evidence>
<proteinExistence type="predicted"/>
<reference evidence="3 4" key="1">
    <citation type="submission" date="2016-03" db="EMBL/GenBank/DDBJ databases">
        <title>How can Kluyveromyces marxianus grow so fast - potential evolutionary course in Saccharomyces Complex revealed by comparative genomics.</title>
        <authorList>
            <person name="Mo W."/>
            <person name="Lu W."/>
            <person name="Yang X."/>
            <person name="Qi J."/>
            <person name="Lv H."/>
        </authorList>
    </citation>
    <scope>NUCLEOTIDE SEQUENCE [LARGE SCALE GENOMIC DNA]</scope>
    <source>
        <strain evidence="3 4">FIM1</strain>
    </source>
</reference>
<sequence>MAKSLRAKSDLNAKSIRRKAVFQKTVDARAERLAEKLKNDLLKQKMEELKAKNNGMEIDEETLLKQEEEKRKEMESVQKKVSTSGWRDARHHNYKKAKLQKKKSKKGSFTKF</sequence>
<reference evidence="3 4" key="2">
    <citation type="submission" date="2019-11" db="EMBL/GenBank/DDBJ databases">
        <authorList>
            <person name="Lu H."/>
        </authorList>
    </citation>
    <scope>NUCLEOTIDE SEQUENCE [LARGE SCALE GENOMIC DNA]</scope>
    <source>
        <strain evidence="3 4">FIM1</strain>
    </source>
</reference>
<feature type="compositionally biased region" description="Basic and acidic residues" evidence="1">
    <location>
        <begin position="62"/>
        <end position="78"/>
    </location>
</feature>